<evidence type="ECO:0000256" key="13">
    <source>
        <dbReference type="ARBA" id="ARBA00023026"/>
    </source>
</evidence>
<keyword evidence="8" id="KW-0547">Nucleotide-binding</keyword>
<evidence type="ECO:0000256" key="1">
    <source>
        <dbReference type="ARBA" id="ARBA00000085"/>
    </source>
</evidence>
<keyword evidence="13" id="KW-0843">Virulence</keyword>
<dbReference type="Pfam" id="PF00512">
    <property type="entry name" value="HisKA"/>
    <property type="match status" value="1"/>
</dbReference>
<organism evidence="20 21">
    <name type="scientific">Alteribacter lacisalsi</name>
    <dbReference type="NCBI Taxonomy" id="2045244"/>
    <lineage>
        <taxon>Bacteria</taxon>
        <taxon>Bacillati</taxon>
        <taxon>Bacillota</taxon>
        <taxon>Bacilli</taxon>
        <taxon>Bacillales</taxon>
        <taxon>Bacillaceae</taxon>
        <taxon>Alteribacter</taxon>
    </lineage>
</organism>
<dbReference type="SMART" id="SM00304">
    <property type="entry name" value="HAMP"/>
    <property type="match status" value="1"/>
</dbReference>
<dbReference type="Proteomes" id="UP000248066">
    <property type="component" value="Unassembled WGS sequence"/>
</dbReference>
<dbReference type="InterPro" id="IPR003660">
    <property type="entry name" value="HAMP_dom"/>
</dbReference>
<dbReference type="CDD" id="cd06225">
    <property type="entry name" value="HAMP"/>
    <property type="match status" value="1"/>
</dbReference>
<dbReference type="Pfam" id="PF00672">
    <property type="entry name" value="HAMP"/>
    <property type="match status" value="1"/>
</dbReference>
<keyword evidence="9 20" id="KW-0418">Kinase</keyword>
<dbReference type="AlphaFoldDB" id="A0A2W0HGA4"/>
<dbReference type="Pfam" id="PF02518">
    <property type="entry name" value="HATPase_c"/>
    <property type="match status" value="1"/>
</dbReference>
<accession>A0A2W0HGA4</accession>
<evidence type="ECO:0000256" key="5">
    <source>
        <dbReference type="ARBA" id="ARBA00022553"/>
    </source>
</evidence>
<dbReference type="PANTHER" id="PTHR45528:SF11">
    <property type="entry name" value="HISTIDINE KINASE"/>
    <property type="match status" value="1"/>
</dbReference>
<dbReference type="FunFam" id="1.10.287.130:FF:000001">
    <property type="entry name" value="Two-component sensor histidine kinase"/>
    <property type="match status" value="1"/>
</dbReference>
<dbReference type="SUPFAM" id="SSF47384">
    <property type="entry name" value="Homodimeric domain of signal transducing histidine kinase"/>
    <property type="match status" value="1"/>
</dbReference>
<evidence type="ECO:0000256" key="8">
    <source>
        <dbReference type="ARBA" id="ARBA00022741"/>
    </source>
</evidence>
<comment type="caution">
    <text evidence="20">The sequence shown here is derived from an EMBL/GenBank/DDBJ whole genome shotgun (WGS) entry which is preliminary data.</text>
</comment>
<keyword evidence="5" id="KW-0597">Phosphoprotein</keyword>
<keyword evidence="10" id="KW-0067">ATP-binding</keyword>
<dbReference type="InterPro" id="IPR036097">
    <property type="entry name" value="HisK_dim/P_sf"/>
</dbReference>
<evidence type="ECO:0000256" key="14">
    <source>
        <dbReference type="ARBA" id="ARBA00023136"/>
    </source>
</evidence>
<dbReference type="GO" id="GO:0005886">
    <property type="term" value="C:plasma membrane"/>
    <property type="evidence" value="ECO:0007669"/>
    <property type="project" value="UniProtKB-SubCell"/>
</dbReference>
<evidence type="ECO:0000313" key="20">
    <source>
        <dbReference type="EMBL" id="PYZ96435.1"/>
    </source>
</evidence>
<comment type="catalytic activity">
    <reaction evidence="1">
        <text>ATP + protein L-histidine = ADP + protein N-phospho-L-histidine.</text>
        <dbReference type="EC" id="2.7.13.3"/>
    </reaction>
</comment>
<proteinExistence type="predicted"/>
<dbReference type="Gene3D" id="3.30.565.10">
    <property type="entry name" value="Histidine kinase-like ATPase, C-terminal domain"/>
    <property type="match status" value="1"/>
</dbReference>
<dbReference type="InterPro" id="IPR004358">
    <property type="entry name" value="Sig_transdc_His_kin-like_C"/>
</dbReference>
<feature type="transmembrane region" description="Helical" evidence="17">
    <location>
        <begin position="168"/>
        <end position="187"/>
    </location>
</feature>
<evidence type="ECO:0000256" key="2">
    <source>
        <dbReference type="ARBA" id="ARBA00004651"/>
    </source>
</evidence>
<keyword evidence="4" id="KW-1003">Cell membrane</keyword>
<protein>
    <recommendedName>
        <fullName evidence="16">Heme sensor protein HssS</fullName>
        <ecNumber evidence="3">2.7.13.3</ecNumber>
    </recommendedName>
</protein>
<evidence type="ECO:0000256" key="16">
    <source>
        <dbReference type="ARBA" id="ARBA00040841"/>
    </source>
</evidence>
<evidence type="ECO:0000259" key="19">
    <source>
        <dbReference type="PROSITE" id="PS50885"/>
    </source>
</evidence>
<evidence type="ECO:0000256" key="3">
    <source>
        <dbReference type="ARBA" id="ARBA00012438"/>
    </source>
</evidence>
<dbReference type="PROSITE" id="PS50109">
    <property type="entry name" value="HIS_KIN"/>
    <property type="match status" value="1"/>
</dbReference>
<keyword evidence="6" id="KW-0808">Transferase</keyword>
<sequence>MVLKLRPSADSDTDWRNRMIKSSLYGRTVLTFIGTIMVSLIAAYVLTPFLTPQEVVFEEEVVTLAETVTDIISLADEEDITALLAVLENVGINGAVISGEELDYGTNPGLTAEEQEQAAEVAMSGTETMVLPFGITDVSRTVVVPLGEETAVIVHVDYEAEVRQGRRTTLFTLLIVLVTGSTLTLLASRQIVFPIRKLSLAARKMAGGDFSIRLKSRRKDEMGELIDSFNDMAAEVGKIDTMREDFVSNLSHEIQSPLTSIKGFTKAVRDEVIPKEEQTEYLEIVYREADRLSKLSENLLRLASLDSEHHPLEQNTFRLDEQLRRLTVNLEPLWAERNIQINLDLNRMLVTADEELLEHVWINLITNAVKFSSEEGRVDIAGEQKGAEFIILVRDFGEGIPEQDLPYLFDRFYKGTRSPSAQKGGSGLGLAITKRIVDLHGGTIQISSTVNEGTEVEVRLSAPSLTS</sequence>
<evidence type="ECO:0000256" key="10">
    <source>
        <dbReference type="ARBA" id="ARBA00022840"/>
    </source>
</evidence>
<keyword evidence="11 17" id="KW-1133">Transmembrane helix</keyword>
<evidence type="ECO:0000259" key="18">
    <source>
        <dbReference type="PROSITE" id="PS50109"/>
    </source>
</evidence>
<feature type="transmembrane region" description="Helical" evidence="17">
    <location>
        <begin position="24"/>
        <end position="46"/>
    </location>
</feature>
<gene>
    <name evidence="20" type="ORF">CR205_11990</name>
</gene>
<evidence type="ECO:0000256" key="4">
    <source>
        <dbReference type="ARBA" id="ARBA00022475"/>
    </source>
</evidence>
<dbReference type="InterPro" id="IPR005467">
    <property type="entry name" value="His_kinase_dom"/>
</dbReference>
<evidence type="ECO:0000256" key="11">
    <source>
        <dbReference type="ARBA" id="ARBA00022989"/>
    </source>
</evidence>
<dbReference type="InterPro" id="IPR003661">
    <property type="entry name" value="HisK_dim/P_dom"/>
</dbReference>
<dbReference type="CDD" id="cd00082">
    <property type="entry name" value="HisKA"/>
    <property type="match status" value="1"/>
</dbReference>
<feature type="domain" description="Histidine kinase" evidence="18">
    <location>
        <begin position="249"/>
        <end position="464"/>
    </location>
</feature>
<dbReference type="GO" id="GO:0005524">
    <property type="term" value="F:ATP binding"/>
    <property type="evidence" value="ECO:0007669"/>
    <property type="project" value="UniProtKB-KW"/>
</dbReference>
<keyword evidence="7 17" id="KW-0812">Transmembrane</keyword>
<dbReference type="PROSITE" id="PS50885">
    <property type="entry name" value="HAMP"/>
    <property type="match status" value="1"/>
</dbReference>
<keyword evidence="12" id="KW-0902">Two-component regulatory system</keyword>
<comment type="function">
    <text evidence="15">Member of the two-component regulatory system HssS/HssR involved in intracellular heme homeostasis and tempering of staphylococcal virulence. HssS functions as a heme sensor histidine kinase which is autophosphorylated at a histidine residue and transfers its phosphate group to an aspartate residue of HssR. HssR/HssS activates the expression of hrtAB, an efflux pump, in response to extracellular heme, hemin, hemoglobin or blood.</text>
</comment>
<dbReference type="SUPFAM" id="SSF158472">
    <property type="entry name" value="HAMP domain-like"/>
    <property type="match status" value="1"/>
</dbReference>
<keyword evidence="14 17" id="KW-0472">Membrane</keyword>
<dbReference type="PANTHER" id="PTHR45528">
    <property type="entry name" value="SENSOR HISTIDINE KINASE CPXA"/>
    <property type="match status" value="1"/>
</dbReference>
<dbReference type="EC" id="2.7.13.3" evidence="3"/>
<dbReference type="InterPro" id="IPR050398">
    <property type="entry name" value="HssS/ArlS-like"/>
</dbReference>
<dbReference type="EMBL" id="PDOF01000002">
    <property type="protein sequence ID" value="PYZ96435.1"/>
    <property type="molecule type" value="Genomic_DNA"/>
</dbReference>
<evidence type="ECO:0000256" key="7">
    <source>
        <dbReference type="ARBA" id="ARBA00022692"/>
    </source>
</evidence>
<name>A0A2W0HGA4_9BACI</name>
<evidence type="ECO:0000256" key="12">
    <source>
        <dbReference type="ARBA" id="ARBA00023012"/>
    </source>
</evidence>
<dbReference type="Gene3D" id="1.10.287.130">
    <property type="match status" value="1"/>
</dbReference>
<dbReference type="SMART" id="SM00387">
    <property type="entry name" value="HATPase_c"/>
    <property type="match status" value="1"/>
</dbReference>
<dbReference type="GO" id="GO:0000155">
    <property type="term" value="F:phosphorelay sensor kinase activity"/>
    <property type="evidence" value="ECO:0007669"/>
    <property type="project" value="InterPro"/>
</dbReference>
<dbReference type="SMART" id="SM00388">
    <property type="entry name" value="HisKA"/>
    <property type="match status" value="1"/>
</dbReference>
<feature type="domain" description="HAMP" evidence="19">
    <location>
        <begin position="189"/>
        <end position="241"/>
    </location>
</feature>
<dbReference type="InterPro" id="IPR036890">
    <property type="entry name" value="HATPase_C_sf"/>
</dbReference>
<evidence type="ECO:0000313" key="21">
    <source>
        <dbReference type="Proteomes" id="UP000248066"/>
    </source>
</evidence>
<dbReference type="FunFam" id="3.30.565.10:FF:000006">
    <property type="entry name" value="Sensor histidine kinase WalK"/>
    <property type="match status" value="1"/>
</dbReference>
<dbReference type="PRINTS" id="PR00344">
    <property type="entry name" value="BCTRLSENSOR"/>
</dbReference>
<reference evidence="20 21" key="1">
    <citation type="submission" date="2017-10" db="EMBL/GenBank/DDBJ databases">
        <title>Bacillus sp. nov., a halophilic bacterium isolated from a Yangshapao Lake.</title>
        <authorList>
            <person name="Wang H."/>
        </authorList>
    </citation>
    <scope>NUCLEOTIDE SEQUENCE [LARGE SCALE GENOMIC DNA]</scope>
    <source>
        <strain evidence="20 21">YSP-3</strain>
    </source>
</reference>
<dbReference type="Gene3D" id="6.10.340.10">
    <property type="match status" value="1"/>
</dbReference>
<evidence type="ECO:0000256" key="15">
    <source>
        <dbReference type="ARBA" id="ARBA00037219"/>
    </source>
</evidence>
<keyword evidence="21" id="KW-1185">Reference proteome</keyword>
<comment type="subcellular location">
    <subcellularLocation>
        <location evidence="2">Cell membrane</location>
        <topology evidence="2">Multi-pass membrane protein</topology>
    </subcellularLocation>
</comment>
<evidence type="ECO:0000256" key="9">
    <source>
        <dbReference type="ARBA" id="ARBA00022777"/>
    </source>
</evidence>
<dbReference type="SUPFAM" id="SSF55874">
    <property type="entry name" value="ATPase domain of HSP90 chaperone/DNA topoisomerase II/histidine kinase"/>
    <property type="match status" value="1"/>
</dbReference>
<evidence type="ECO:0000256" key="17">
    <source>
        <dbReference type="SAM" id="Phobius"/>
    </source>
</evidence>
<dbReference type="InterPro" id="IPR003594">
    <property type="entry name" value="HATPase_dom"/>
</dbReference>
<dbReference type="CDD" id="cd00075">
    <property type="entry name" value="HATPase"/>
    <property type="match status" value="1"/>
</dbReference>
<evidence type="ECO:0000256" key="6">
    <source>
        <dbReference type="ARBA" id="ARBA00022679"/>
    </source>
</evidence>